<keyword evidence="4" id="KW-1185">Reference proteome</keyword>
<evidence type="ECO:0000313" key="3">
    <source>
        <dbReference type="EMBL" id="KAJ7201128.1"/>
    </source>
</evidence>
<comment type="caution">
    <text evidence="3">The sequence shown here is derived from an EMBL/GenBank/DDBJ whole genome shotgun (WGS) entry which is preliminary data.</text>
</comment>
<dbReference type="Proteomes" id="UP001219525">
    <property type="component" value="Unassembled WGS sequence"/>
</dbReference>
<evidence type="ECO:0008006" key="5">
    <source>
        <dbReference type="Google" id="ProtNLM"/>
    </source>
</evidence>
<feature type="coiled-coil region" evidence="1">
    <location>
        <begin position="1"/>
        <end position="42"/>
    </location>
</feature>
<evidence type="ECO:0000313" key="4">
    <source>
        <dbReference type="Proteomes" id="UP001219525"/>
    </source>
</evidence>
<evidence type="ECO:0000256" key="1">
    <source>
        <dbReference type="SAM" id="Coils"/>
    </source>
</evidence>
<dbReference type="EMBL" id="JARJCW010000060">
    <property type="protein sequence ID" value="KAJ7201128.1"/>
    <property type="molecule type" value="Genomic_DNA"/>
</dbReference>
<feature type="region of interest" description="Disordered" evidence="2">
    <location>
        <begin position="377"/>
        <end position="399"/>
    </location>
</feature>
<dbReference type="Gene3D" id="3.80.10.10">
    <property type="entry name" value="Ribonuclease Inhibitor"/>
    <property type="match status" value="1"/>
</dbReference>
<name>A0AAD6V9Y6_9AGAR</name>
<feature type="compositionally biased region" description="Acidic residues" evidence="2">
    <location>
        <begin position="381"/>
        <end position="399"/>
    </location>
</feature>
<sequence length="399" mass="45956">MTEIEEDIEYIEEEIADLLLSVRRLRIDCDNLRHETAKIQKRLSSYKYPVLTLPTEIISEIFNHFLPVYPICPPLAGKFSPTQLTHICRQLREIALSTPILWRAISIPYRRGKSWDVGSVEIWLQRSGSCPLSLHMEKPLSPMWSAKEALSTIVPHRARWEYLSLRLRDLSKDFLQIVGPMPLLRDMKVNGDYSRNPPSLPIAFYDAPRLRSLTFENFTSLMIVFPWSRLTSLNLVGIGFAPAHCTAFLQQTVNLVHCKLVLSEAFDDTIYMPPDTRLPHLESLQLVQWFEEEPAATGYLSTFIVPALLRLQVPDEHLQPDPISVLSTFIAKAGCKLQEVRITGERSVRRSVYRGAFPSIPRFLFNKRFLSEYCETSSNEYDNEDDPDWILSSDEEDLE</sequence>
<keyword evidence="1" id="KW-0175">Coiled coil</keyword>
<protein>
    <recommendedName>
        <fullName evidence="5">F-box domain-containing protein</fullName>
    </recommendedName>
</protein>
<dbReference type="InterPro" id="IPR032675">
    <property type="entry name" value="LRR_dom_sf"/>
</dbReference>
<dbReference type="AlphaFoldDB" id="A0AAD6V9Y6"/>
<evidence type="ECO:0000256" key="2">
    <source>
        <dbReference type="SAM" id="MobiDB-lite"/>
    </source>
</evidence>
<organism evidence="3 4">
    <name type="scientific">Mycena pura</name>
    <dbReference type="NCBI Taxonomy" id="153505"/>
    <lineage>
        <taxon>Eukaryota</taxon>
        <taxon>Fungi</taxon>
        <taxon>Dikarya</taxon>
        <taxon>Basidiomycota</taxon>
        <taxon>Agaricomycotina</taxon>
        <taxon>Agaricomycetes</taxon>
        <taxon>Agaricomycetidae</taxon>
        <taxon>Agaricales</taxon>
        <taxon>Marasmiineae</taxon>
        <taxon>Mycenaceae</taxon>
        <taxon>Mycena</taxon>
    </lineage>
</organism>
<reference evidence="3" key="1">
    <citation type="submission" date="2023-03" db="EMBL/GenBank/DDBJ databases">
        <title>Massive genome expansion in bonnet fungi (Mycena s.s.) driven by repeated elements and novel gene families across ecological guilds.</title>
        <authorList>
            <consortium name="Lawrence Berkeley National Laboratory"/>
            <person name="Harder C.B."/>
            <person name="Miyauchi S."/>
            <person name="Viragh M."/>
            <person name="Kuo A."/>
            <person name="Thoen E."/>
            <person name="Andreopoulos B."/>
            <person name="Lu D."/>
            <person name="Skrede I."/>
            <person name="Drula E."/>
            <person name="Henrissat B."/>
            <person name="Morin E."/>
            <person name="Kohler A."/>
            <person name="Barry K."/>
            <person name="LaButti K."/>
            <person name="Morin E."/>
            <person name="Salamov A."/>
            <person name="Lipzen A."/>
            <person name="Mereny Z."/>
            <person name="Hegedus B."/>
            <person name="Baldrian P."/>
            <person name="Stursova M."/>
            <person name="Weitz H."/>
            <person name="Taylor A."/>
            <person name="Grigoriev I.V."/>
            <person name="Nagy L.G."/>
            <person name="Martin F."/>
            <person name="Kauserud H."/>
        </authorList>
    </citation>
    <scope>NUCLEOTIDE SEQUENCE</scope>
    <source>
        <strain evidence="3">9144</strain>
    </source>
</reference>
<proteinExistence type="predicted"/>
<accession>A0AAD6V9Y6</accession>
<gene>
    <name evidence="3" type="ORF">GGX14DRAFT_699557</name>
</gene>